<dbReference type="Pfam" id="PF12833">
    <property type="entry name" value="HTH_18"/>
    <property type="match status" value="1"/>
</dbReference>
<dbReference type="InterPro" id="IPR028082">
    <property type="entry name" value="Peripla_BP_I"/>
</dbReference>
<accession>A0A6C2UMC9</accession>
<dbReference type="Gene3D" id="1.10.10.60">
    <property type="entry name" value="Homeodomain-like"/>
    <property type="match status" value="1"/>
</dbReference>
<dbReference type="InterPro" id="IPR009057">
    <property type="entry name" value="Homeodomain-like_sf"/>
</dbReference>
<dbReference type="Proteomes" id="UP000346198">
    <property type="component" value="Unassembled WGS sequence"/>
</dbReference>
<evidence type="ECO:0000256" key="3">
    <source>
        <dbReference type="ARBA" id="ARBA00023163"/>
    </source>
</evidence>
<dbReference type="PANTHER" id="PTHR43280">
    <property type="entry name" value="ARAC-FAMILY TRANSCRIPTIONAL REGULATOR"/>
    <property type="match status" value="1"/>
</dbReference>
<dbReference type="PROSITE" id="PS01124">
    <property type="entry name" value="HTH_ARAC_FAMILY_2"/>
    <property type="match status" value="1"/>
</dbReference>
<dbReference type="AlphaFoldDB" id="A0A6C2UMC9"/>
<evidence type="ECO:0000256" key="1">
    <source>
        <dbReference type="ARBA" id="ARBA00023015"/>
    </source>
</evidence>
<dbReference type="Pfam" id="PF13377">
    <property type="entry name" value="Peripla_BP_3"/>
    <property type="match status" value="1"/>
</dbReference>
<dbReference type="InterPro" id="IPR046335">
    <property type="entry name" value="LacI/GalR-like_sensor"/>
</dbReference>
<proteinExistence type="predicted"/>
<keyword evidence="3" id="KW-0804">Transcription</keyword>
<protein>
    <submittedName>
        <fullName evidence="5">Xylose operon regulatory protein</fullName>
    </submittedName>
</protein>
<dbReference type="Gene3D" id="3.40.50.2300">
    <property type="match status" value="1"/>
</dbReference>
<reference evidence="5 6" key="1">
    <citation type="submission" date="2019-04" db="EMBL/GenBank/DDBJ databases">
        <authorList>
            <person name="Van Vliet M D."/>
        </authorList>
    </citation>
    <scope>NUCLEOTIDE SEQUENCE [LARGE SCALE GENOMIC DNA]</scope>
    <source>
        <strain evidence="5 6">F21</strain>
    </source>
</reference>
<dbReference type="SUPFAM" id="SSF53822">
    <property type="entry name" value="Periplasmic binding protein-like I"/>
    <property type="match status" value="1"/>
</dbReference>
<dbReference type="SUPFAM" id="SSF46689">
    <property type="entry name" value="Homeodomain-like"/>
    <property type="match status" value="1"/>
</dbReference>
<evidence type="ECO:0000313" key="5">
    <source>
        <dbReference type="EMBL" id="VGO20431.1"/>
    </source>
</evidence>
<dbReference type="SMART" id="SM00342">
    <property type="entry name" value="HTH_ARAC"/>
    <property type="match status" value="1"/>
</dbReference>
<keyword evidence="2" id="KW-0238">DNA-binding</keyword>
<organism evidence="5 6">
    <name type="scientific">Pontiella sulfatireligans</name>
    <dbReference type="NCBI Taxonomy" id="2750658"/>
    <lineage>
        <taxon>Bacteria</taxon>
        <taxon>Pseudomonadati</taxon>
        <taxon>Kiritimatiellota</taxon>
        <taxon>Kiritimatiellia</taxon>
        <taxon>Kiritimatiellales</taxon>
        <taxon>Pontiellaceae</taxon>
        <taxon>Pontiella</taxon>
    </lineage>
</organism>
<gene>
    <name evidence="5" type="primary">xylR_7</name>
    <name evidence="5" type="ORF">SCARR_02494</name>
</gene>
<dbReference type="EMBL" id="CAAHFH010000001">
    <property type="protein sequence ID" value="VGO20431.1"/>
    <property type="molecule type" value="Genomic_DNA"/>
</dbReference>
<evidence type="ECO:0000313" key="6">
    <source>
        <dbReference type="Proteomes" id="UP000346198"/>
    </source>
</evidence>
<keyword evidence="1" id="KW-0805">Transcription regulation</keyword>
<name>A0A6C2UMC9_9BACT</name>
<feature type="domain" description="HTH araC/xylS-type" evidence="4">
    <location>
        <begin position="161"/>
        <end position="259"/>
    </location>
</feature>
<dbReference type="GO" id="GO:0043565">
    <property type="term" value="F:sequence-specific DNA binding"/>
    <property type="evidence" value="ECO:0007669"/>
    <property type="project" value="InterPro"/>
</dbReference>
<dbReference type="InterPro" id="IPR018060">
    <property type="entry name" value="HTH_AraC"/>
</dbReference>
<dbReference type="PROSITE" id="PS00041">
    <property type="entry name" value="HTH_ARAC_FAMILY_1"/>
    <property type="match status" value="1"/>
</dbReference>
<evidence type="ECO:0000256" key="2">
    <source>
        <dbReference type="ARBA" id="ARBA00023125"/>
    </source>
</evidence>
<evidence type="ECO:0000259" key="4">
    <source>
        <dbReference type="PROSITE" id="PS01124"/>
    </source>
</evidence>
<sequence>MAFVAPTNFVNAEKYKGYFMNALVEKGFPPCPTFAYDGTDAEILEPLTEWLLELPKPAGILAWGHGYAQCIVDACMLANIVVPHDVAILSASNDNFLCNACHPPLSGVLTPMKQIGYHAAKLLDQMMQGENIPHDITYFPPPGVHERLSTDTLAVEDSRLRKVIGFMKNHACEAITVEDALAAVPMARSSLEQQFQKTFGCSPVEEIRRQRINKARQLLAYTDLSMQQIAEASGFSSYNYLSYAFKKATGNPPRDYRKMMRSQ</sequence>
<dbReference type="GO" id="GO:0003700">
    <property type="term" value="F:DNA-binding transcription factor activity"/>
    <property type="evidence" value="ECO:0007669"/>
    <property type="project" value="InterPro"/>
</dbReference>
<dbReference type="PANTHER" id="PTHR43280:SF28">
    <property type="entry name" value="HTH-TYPE TRANSCRIPTIONAL ACTIVATOR RHAS"/>
    <property type="match status" value="1"/>
</dbReference>
<keyword evidence="6" id="KW-1185">Reference proteome</keyword>
<dbReference type="InterPro" id="IPR018062">
    <property type="entry name" value="HTH_AraC-typ_CS"/>
</dbReference>